<protein>
    <recommendedName>
        <fullName evidence="5">AIG1-type G domain-containing protein</fullName>
    </recommendedName>
</protein>
<dbReference type="Gene3D" id="3.40.50.300">
    <property type="entry name" value="P-loop containing nucleotide triphosphate hydrolases"/>
    <property type="match status" value="1"/>
</dbReference>
<dbReference type="RefSeq" id="XP_051256953.1">
    <property type="nucleotide sequence ID" value="XM_051400993.1"/>
</dbReference>
<dbReference type="PANTHER" id="PTHR10903">
    <property type="entry name" value="GTPASE, IMAP FAMILY MEMBER-RELATED"/>
    <property type="match status" value="1"/>
</dbReference>
<comment type="similarity">
    <text evidence="1">Belongs to the TRAFAC class TrmE-Era-EngA-EngB-Septin-like GTPase superfamily. AIG1/Toc34/Toc159-like paraseptin GTPase family. IAN subfamily.</text>
</comment>
<feature type="region of interest" description="Disordered" evidence="4">
    <location>
        <begin position="390"/>
        <end position="417"/>
    </location>
</feature>
<keyword evidence="7" id="KW-1185">Reference proteome</keyword>
<evidence type="ECO:0000313" key="6">
    <source>
        <dbReference type="Ensembl" id="ENSDLAP00005004927.1"/>
    </source>
</evidence>
<gene>
    <name evidence="6" type="primary">LOC127363976</name>
</gene>
<dbReference type="PROSITE" id="PS51720">
    <property type="entry name" value="G_AIG1"/>
    <property type="match status" value="1"/>
</dbReference>
<dbReference type="Pfam" id="PF04548">
    <property type="entry name" value="AIG1"/>
    <property type="match status" value="1"/>
</dbReference>
<feature type="region of interest" description="Disordered" evidence="4">
    <location>
        <begin position="284"/>
        <end position="309"/>
    </location>
</feature>
<dbReference type="InterPro" id="IPR027417">
    <property type="entry name" value="P-loop_NTPase"/>
</dbReference>
<evidence type="ECO:0000313" key="7">
    <source>
        <dbReference type="Proteomes" id="UP000694389"/>
    </source>
</evidence>
<evidence type="ECO:0000256" key="4">
    <source>
        <dbReference type="SAM" id="MobiDB-lite"/>
    </source>
</evidence>
<keyword evidence="2" id="KW-0547">Nucleotide-binding</keyword>
<evidence type="ECO:0000256" key="2">
    <source>
        <dbReference type="ARBA" id="ARBA00022741"/>
    </source>
</evidence>
<dbReference type="GO" id="GO:0005525">
    <property type="term" value="F:GTP binding"/>
    <property type="evidence" value="ECO:0007669"/>
    <property type="project" value="UniProtKB-KW"/>
</dbReference>
<dbReference type="GeneID" id="127363976"/>
<organism evidence="6 7">
    <name type="scientific">Dicentrarchus labrax</name>
    <name type="common">European seabass</name>
    <name type="synonym">Morone labrax</name>
    <dbReference type="NCBI Taxonomy" id="13489"/>
    <lineage>
        <taxon>Eukaryota</taxon>
        <taxon>Metazoa</taxon>
        <taxon>Chordata</taxon>
        <taxon>Craniata</taxon>
        <taxon>Vertebrata</taxon>
        <taxon>Euteleostomi</taxon>
        <taxon>Actinopterygii</taxon>
        <taxon>Neopterygii</taxon>
        <taxon>Teleostei</taxon>
        <taxon>Neoteleostei</taxon>
        <taxon>Acanthomorphata</taxon>
        <taxon>Eupercaria</taxon>
        <taxon>Moronidae</taxon>
        <taxon>Dicentrarchus</taxon>
    </lineage>
</organism>
<dbReference type="CDD" id="cd01852">
    <property type="entry name" value="AIG1"/>
    <property type="match status" value="1"/>
</dbReference>
<dbReference type="OMA" id="ESERMHE"/>
<reference evidence="6" key="1">
    <citation type="submission" date="2025-08" db="UniProtKB">
        <authorList>
            <consortium name="Ensembl"/>
        </authorList>
    </citation>
    <scope>IDENTIFICATION</scope>
</reference>
<evidence type="ECO:0000256" key="1">
    <source>
        <dbReference type="ARBA" id="ARBA00008535"/>
    </source>
</evidence>
<dbReference type="InterPro" id="IPR006703">
    <property type="entry name" value="G_AIG1"/>
</dbReference>
<accession>A0A8C4DJK4</accession>
<keyword evidence="3" id="KW-0342">GTP-binding</keyword>
<evidence type="ECO:0000259" key="5">
    <source>
        <dbReference type="PROSITE" id="PS51720"/>
    </source>
</evidence>
<dbReference type="GeneTree" id="ENSGT01120000271858"/>
<dbReference type="FunFam" id="3.40.50.300:FF:000366">
    <property type="entry name" value="GTPase, IMAP family member 2"/>
    <property type="match status" value="1"/>
</dbReference>
<dbReference type="Ensembl" id="ENSDLAT00005005083.2">
    <property type="protein sequence ID" value="ENSDLAP00005004927.1"/>
    <property type="gene ID" value="ENSDLAG00005002184.2"/>
</dbReference>
<dbReference type="PANTHER" id="PTHR10903:SF112">
    <property type="entry name" value="SI:CH211-113E8.5"/>
    <property type="match status" value="1"/>
</dbReference>
<dbReference type="Proteomes" id="UP000694389">
    <property type="component" value="Unassembled WGS sequence"/>
</dbReference>
<proteinExistence type="inferred from homology"/>
<dbReference type="OrthoDB" id="5985928at2759"/>
<sequence>MASKYGCSRTNIKELRIVMVAKTGSGKSATGNTILGRKCFESKFSPVSMTEDCSKASAMVGNQQVVVIDTPGLFDTRCSEYKTAKDLCQCISFAAPGPHVFLVTIKLGRYTEEEKQTVQKIQEMFGQAADKYSMVLFTHGDQLQGTTIEDFVNQSSDLQELVDRCNGYYHVFNNNINNHSQVTELLQKIRCLVEINGGSHYTNAMFQEAERKIEEEKQRILKENEEKIRKEREELERKLKKQHEKEIQKMIAELKAEAEREKKKREVEWKGEKQEIIMKINQEREERQAEKKEFRKREKEMRKIDKRRQKELEWREQQMYEERQRDKVERQAERERDRLERLQIYEERQREKVEKETERERDRLERQRINEERQRERIEAERLKASIDEMVNSKRREQEREREEQQRMLIVRHEREARDTAEKSDGFFDHVVNAGKNIGKAFVKFLSFKW</sequence>
<reference evidence="6" key="2">
    <citation type="submission" date="2025-09" db="UniProtKB">
        <authorList>
            <consortium name="Ensembl"/>
        </authorList>
    </citation>
    <scope>IDENTIFICATION</scope>
</reference>
<dbReference type="AlphaFoldDB" id="A0A8C4DJK4"/>
<evidence type="ECO:0000256" key="3">
    <source>
        <dbReference type="ARBA" id="ARBA00023134"/>
    </source>
</evidence>
<dbReference type="SUPFAM" id="SSF52540">
    <property type="entry name" value="P-loop containing nucleoside triphosphate hydrolases"/>
    <property type="match status" value="1"/>
</dbReference>
<name>A0A8C4DJK4_DICLA</name>
<dbReference type="InterPro" id="IPR045058">
    <property type="entry name" value="GIMA/IAN/Toc"/>
</dbReference>
<feature type="domain" description="AIG1-type G" evidence="5">
    <location>
        <begin position="12"/>
        <end position="210"/>
    </location>
</feature>